<dbReference type="PANTHER" id="PTHR32423">
    <property type="entry name" value="SAP DOMAIN-CONTAINING PROTEIN-RELATED"/>
    <property type="match status" value="1"/>
</dbReference>
<dbReference type="VEuPathDB" id="AmoebaDB:DICPUDRAFT_77097"/>
<proteinExistence type="predicted"/>
<sequence>MTKFSNILYKDIIEILIKLIINKSLNQCVCDNFESIYNIDNQIVYEIREYSLVSKYFFKIVSNALQENININNYSVLKSFFNIKKKKVLNRISDNTLNIVNIFKEDIIGSDEINSLENCKFNLLIMIKDYMEPLGYLSRLKVNINKLYINGSNFLFYHIVNKSVFHIIERFNPKEIEFEPIEPRFHSNFSKLFSIKSIEKITISSGDHVEPQNFSRFDNEATNLKYLSIPILFHNIIRSANGTNDYENGCDPLYYGAHNASALKEWKSMINVLASNKTIDYLVLKNFCLNEKCIDTKLNCSLVTKGLKKLLQLNSTLKTLGLFDLDFFDDEIEAGLIKNTSINHLILFNESFQVTNNSLSRLFKNILPFNKSIQNIFFKWTFSLHYLFEFINENLYSNNNNNNIVTLSSLSIHLENIEEESNIHIFNSELNYSEKLNISEIYIFYKNKLVYQIINSKVLVFLNK</sequence>
<dbReference type="EMBL" id="GL871004">
    <property type="protein sequence ID" value="EGC37233.1"/>
    <property type="molecule type" value="Genomic_DNA"/>
</dbReference>
<dbReference type="GeneID" id="10503636"/>
<evidence type="ECO:0000313" key="1">
    <source>
        <dbReference type="EMBL" id="EGC37233.1"/>
    </source>
</evidence>
<dbReference type="OMA" id="ESNIHIF"/>
<dbReference type="PANTHER" id="PTHR32423:SF65">
    <property type="entry name" value="F-BOX DOMAIN-CONTAINING PROTEIN"/>
    <property type="match status" value="1"/>
</dbReference>
<reference evidence="2" key="1">
    <citation type="journal article" date="2011" name="Genome Biol.">
        <title>Comparative genomics of the social amoebae Dictyostelium discoideum and Dictyostelium purpureum.</title>
        <authorList>
            <consortium name="US DOE Joint Genome Institute (JGI-PGF)"/>
            <person name="Sucgang R."/>
            <person name="Kuo A."/>
            <person name="Tian X."/>
            <person name="Salerno W."/>
            <person name="Parikh A."/>
            <person name="Feasley C.L."/>
            <person name="Dalin E."/>
            <person name="Tu H."/>
            <person name="Huang E."/>
            <person name="Barry K."/>
            <person name="Lindquist E."/>
            <person name="Shapiro H."/>
            <person name="Bruce D."/>
            <person name="Schmutz J."/>
            <person name="Salamov A."/>
            <person name="Fey P."/>
            <person name="Gaudet P."/>
            <person name="Anjard C."/>
            <person name="Babu M.M."/>
            <person name="Basu S."/>
            <person name="Bushmanova Y."/>
            <person name="van der Wel H."/>
            <person name="Katoh-Kurasawa M."/>
            <person name="Dinh C."/>
            <person name="Coutinho P.M."/>
            <person name="Saito T."/>
            <person name="Elias M."/>
            <person name="Schaap P."/>
            <person name="Kay R.R."/>
            <person name="Henrissat B."/>
            <person name="Eichinger L."/>
            <person name="Rivero F."/>
            <person name="Putnam N.H."/>
            <person name="West C.M."/>
            <person name="Loomis W.F."/>
            <person name="Chisholm R.L."/>
            <person name="Shaulsky G."/>
            <person name="Strassmann J.E."/>
            <person name="Queller D.C."/>
            <person name="Kuspa A."/>
            <person name="Grigoriev I.V."/>
        </authorList>
    </citation>
    <scope>NUCLEOTIDE SEQUENCE [LARGE SCALE GENOMIC DNA]</scope>
    <source>
        <strain evidence="2">QSDP1</strain>
    </source>
</reference>
<protein>
    <submittedName>
        <fullName evidence="1">Uncharacterized protein</fullName>
    </submittedName>
</protein>
<dbReference type="Proteomes" id="UP000001064">
    <property type="component" value="Unassembled WGS sequence"/>
</dbReference>
<gene>
    <name evidence="1" type="ORF">DICPUDRAFT_77097</name>
</gene>
<dbReference type="RefSeq" id="XP_003286203.1">
    <property type="nucleotide sequence ID" value="XM_003286155.1"/>
</dbReference>
<dbReference type="KEGG" id="dpp:DICPUDRAFT_77097"/>
<dbReference type="AlphaFoldDB" id="F0ZFK9"/>
<organism evidence="1 2">
    <name type="scientific">Dictyostelium purpureum</name>
    <name type="common">Slime mold</name>
    <dbReference type="NCBI Taxonomy" id="5786"/>
    <lineage>
        <taxon>Eukaryota</taxon>
        <taxon>Amoebozoa</taxon>
        <taxon>Evosea</taxon>
        <taxon>Eumycetozoa</taxon>
        <taxon>Dictyostelia</taxon>
        <taxon>Dictyosteliales</taxon>
        <taxon>Dictyosteliaceae</taxon>
        <taxon>Dictyostelium</taxon>
    </lineage>
</organism>
<keyword evidence="2" id="KW-1185">Reference proteome</keyword>
<dbReference type="OrthoDB" id="24260at2759"/>
<name>F0ZFK9_DICPU</name>
<accession>F0ZFK9</accession>
<dbReference type="InParanoid" id="F0ZFK9"/>
<evidence type="ECO:0000313" key="2">
    <source>
        <dbReference type="Proteomes" id="UP000001064"/>
    </source>
</evidence>